<dbReference type="EMBL" id="CAJNOC010004130">
    <property type="protein sequence ID" value="CAF1010698.1"/>
    <property type="molecule type" value="Genomic_DNA"/>
</dbReference>
<keyword evidence="2" id="KW-1185">Reference proteome</keyword>
<name>A0A814HGV9_9BILA</name>
<dbReference type="AlphaFoldDB" id="A0A814HGV9"/>
<proteinExistence type="predicted"/>
<evidence type="ECO:0000313" key="1">
    <source>
        <dbReference type="EMBL" id="CAF1010698.1"/>
    </source>
</evidence>
<evidence type="ECO:0000313" key="2">
    <source>
        <dbReference type="Proteomes" id="UP000663879"/>
    </source>
</evidence>
<reference evidence="1" key="1">
    <citation type="submission" date="2021-02" db="EMBL/GenBank/DDBJ databases">
        <authorList>
            <person name="Nowell W R."/>
        </authorList>
    </citation>
    <scope>NUCLEOTIDE SEQUENCE</scope>
    <source>
        <strain evidence="1">Ploen Becks lab</strain>
    </source>
</reference>
<dbReference type="Proteomes" id="UP000663879">
    <property type="component" value="Unassembled WGS sequence"/>
</dbReference>
<dbReference type="OrthoDB" id="10060252at2759"/>
<protein>
    <submittedName>
        <fullName evidence="1">Uncharacterized protein</fullName>
    </submittedName>
</protein>
<accession>A0A814HGV9</accession>
<comment type="caution">
    <text evidence="1">The sequence shown here is derived from an EMBL/GenBank/DDBJ whole genome shotgun (WGS) entry which is preliminary data.</text>
</comment>
<organism evidence="1 2">
    <name type="scientific">Brachionus calyciflorus</name>
    <dbReference type="NCBI Taxonomy" id="104777"/>
    <lineage>
        <taxon>Eukaryota</taxon>
        <taxon>Metazoa</taxon>
        <taxon>Spiralia</taxon>
        <taxon>Gnathifera</taxon>
        <taxon>Rotifera</taxon>
        <taxon>Eurotatoria</taxon>
        <taxon>Monogononta</taxon>
        <taxon>Pseudotrocha</taxon>
        <taxon>Ploima</taxon>
        <taxon>Brachionidae</taxon>
        <taxon>Brachionus</taxon>
    </lineage>
</organism>
<sequence>MSFSSSSLFDKIDNTRVETPSHSFSNTFLLQNYKTSSHDSLSIKNEYLSELETTLLRCTEPVKLKEEHVIEVNGHKGIWANRDEVLNWKGEIPIENYPINQDPNPKIIHKKYPKNVEYIQELAIRYLKPPSVPPPGDIIINQLPNKLTPPAPPIIIRQQPMRPQTPEPIVIREAPPPLPDPVSRKIITISGKRLPPPPRKVIIERLPQIPSKPQSIIIERWLPYTEVKRRVIFNKNLEPEPVVAKPRNVIVQWEAPKVTIHKQFKFLGIVRANPAEYIERYGDSITQSDDLPDFVKKLPSPNGVTLAADLYENSNKKFIHDLYGDIDALKLVDLDREGLSEYKNYKIDVQDKIIRDYKNFNFSDKDEIKKRDYGKFVEVIEYVFDQVSKKMNFMIDFEDTMKVINLINESLNRKFSEDDIRRILESLDLNNFIKTGTVRLSDFKRAVLNYASTL</sequence>
<gene>
    <name evidence="1" type="ORF">OXX778_LOCUS16875</name>
</gene>